<name>A0ABS5I703_9PROT</name>
<accession>A0ABS5I703</accession>
<gene>
    <name evidence="1" type="ORF">KEC16_00605</name>
</gene>
<organism evidence="1 2">
    <name type="scientific">Magnetospirillum sulfuroxidans</name>
    <dbReference type="NCBI Taxonomy" id="611300"/>
    <lineage>
        <taxon>Bacteria</taxon>
        <taxon>Pseudomonadati</taxon>
        <taxon>Pseudomonadota</taxon>
        <taxon>Alphaproteobacteria</taxon>
        <taxon>Rhodospirillales</taxon>
        <taxon>Rhodospirillaceae</taxon>
        <taxon>Magnetospirillum</taxon>
    </lineage>
</organism>
<evidence type="ECO:0000313" key="2">
    <source>
        <dbReference type="Proteomes" id="UP000680714"/>
    </source>
</evidence>
<dbReference type="Proteomes" id="UP000680714">
    <property type="component" value="Unassembled WGS sequence"/>
</dbReference>
<protein>
    <submittedName>
        <fullName evidence="1">Uncharacterized protein</fullName>
    </submittedName>
</protein>
<evidence type="ECO:0000313" key="1">
    <source>
        <dbReference type="EMBL" id="MBR9970210.1"/>
    </source>
</evidence>
<sequence>MNETSRDNKTFETKVSNLINATRHLEVSQILLLRRLTMADPESLKWANIRQLDVVFSVILGKAVERMGLDRLREARDQNFEPLLPLDANNRDEDVRVLAAISEPMLGQSPPPISEHEALLAKLLAMGPVAAKAPVARYISAIKEPPPLFAAQLGPDSERLMPGGADRMQLDSDEKPYTDFPTLFDDAICSYSRKILGLLQVKGDIKPGRRPFAMAPEFTQCYEEVLRRFVLPPMRVSRHIQQLGISHNWPEVGGGKLIEIIQSGEVNNPVLHNWDSRWAAFRTIKGKKPKAEDDPWPLFREDATKGDYSPPSEDNLRLMQDIVRFEAESIAKAWRELGQLYEQEFTPNARQEQAREGAFRDGLMKWISKLPEDIGELLAIKCYYMLPRIDGTFIRRLLTNFGRSDQDRRRAAPILSDFVQTLNE</sequence>
<reference evidence="1 2" key="1">
    <citation type="submission" date="2021-04" db="EMBL/GenBank/DDBJ databases">
        <title>Magnetospirillum sulfuroxidans sp. nov., a facultative chemolithoautotrophic sulfur-oxidizing alphaproteobacterium isolated from freshwater sediment and proposals for Paramagetospirillum gen. nov., and Magnetospirillaceae fam. nov.</title>
        <authorList>
            <person name="Koziaeva V."/>
            <person name="Geelhoed J.S."/>
            <person name="Sorokin D.Y."/>
            <person name="Grouzdev D.S."/>
        </authorList>
    </citation>
    <scope>NUCLEOTIDE SEQUENCE [LARGE SCALE GENOMIC DNA]</scope>
    <source>
        <strain evidence="1 2">J10</strain>
    </source>
</reference>
<comment type="caution">
    <text evidence="1">The sequence shown here is derived from an EMBL/GenBank/DDBJ whole genome shotgun (WGS) entry which is preliminary data.</text>
</comment>
<dbReference type="EMBL" id="JAGTUF010000001">
    <property type="protein sequence ID" value="MBR9970210.1"/>
    <property type="molecule type" value="Genomic_DNA"/>
</dbReference>
<dbReference type="RefSeq" id="WP_211545722.1">
    <property type="nucleotide sequence ID" value="NZ_JAGTUF010000001.1"/>
</dbReference>
<keyword evidence="2" id="KW-1185">Reference proteome</keyword>
<proteinExistence type="predicted"/>